<evidence type="ECO:0000313" key="5">
    <source>
        <dbReference type="Proteomes" id="UP000324897"/>
    </source>
</evidence>
<comment type="caution">
    <text evidence="4">The sequence shown here is derived from an EMBL/GenBank/DDBJ whole genome shotgun (WGS) entry which is preliminary data.</text>
</comment>
<keyword evidence="5" id="KW-1185">Reference proteome</keyword>
<sequence length="667" mass="72243">MCRRTVCQPSLSGEPIPKLHQIHGPRARHGTMAAAPAPLAALLLLALLLGVSGESSAAGDAHPGYADEGSCGLDDSGAADAIPALRLEEERGGARSKIIDITHAYVPDMPAFRQGAATGPLVRLMVSMANGSEYNESELRMNCHTGTHLDAPGHMNQDHFAAGRDVDTLDLDVLNAWVKAKYSVHERIERHEKPALCPVQLLLPTLPAVGPDGLGPVVHLIMSMANGTLFNLSELRMVVHAGTHVDAPGHMIQEYFEAGLDVDKFDLAVLNGPALLVDVPRNTNITAEAMKSLGIPKGVRRVLFRTLNTDRKLMWKKEGDMSYVGFTEDGAQWLVDNTDIKLVGVDYLSVAAFDYLISAHVVFFKNPDIIPVEGLKLDDVKAGIYMLHCLPLRLVGAEGSPVSKLSIMSPLLVMLLLGVTTAPCALGSDSAAHPAYAAEVRLEEYGRGRIVDITHAYRPELPGPGPDGLGPVTRLKRSMANGSRSNSSELRMVVHAGTHVDAPGHMVQEHFEAGLDVDKLDLDVLNGPALLIDVPRDTNITAQVMKSLNIPQGIRRVLFRTLNTDRKLMWTKVIDMSFVGFTEDGAQWLVDNTDIKLGIIPIEGLKLDHVKAGLYMLHCLPLRLVGAEGSPARRNCSVPADAHPANVLVHRPPLQEIKYSMACRYQI</sequence>
<name>A0A5J9SM65_9POAL</name>
<evidence type="ECO:0000313" key="4">
    <source>
        <dbReference type="EMBL" id="TVU00033.1"/>
    </source>
</evidence>
<keyword evidence="3" id="KW-0272">Extracellular matrix</keyword>
<dbReference type="Pfam" id="PF04199">
    <property type="entry name" value="Cyclase"/>
    <property type="match status" value="3"/>
</dbReference>
<dbReference type="OrthoDB" id="7108654at2759"/>
<dbReference type="Proteomes" id="UP000324897">
    <property type="component" value="Unassembled WGS sequence"/>
</dbReference>
<evidence type="ECO:0000256" key="1">
    <source>
        <dbReference type="ARBA" id="ARBA00004498"/>
    </source>
</evidence>
<dbReference type="PANTHER" id="PTHR31118:SF31">
    <property type="entry name" value="CYCLASE FAMILY PROTEIN"/>
    <property type="match status" value="1"/>
</dbReference>
<protein>
    <recommendedName>
        <fullName evidence="6">Cyclase</fullName>
    </recommendedName>
</protein>
<evidence type="ECO:0000256" key="3">
    <source>
        <dbReference type="ARBA" id="ARBA00022530"/>
    </source>
</evidence>
<dbReference type="EMBL" id="RWGY01000639">
    <property type="protein sequence ID" value="TVU00033.1"/>
    <property type="molecule type" value="Genomic_DNA"/>
</dbReference>
<dbReference type="SUPFAM" id="SSF102198">
    <property type="entry name" value="Putative cyclase"/>
    <property type="match status" value="3"/>
</dbReference>
<dbReference type="GO" id="GO:0019441">
    <property type="term" value="P:L-tryptophan catabolic process to kynurenine"/>
    <property type="evidence" value="ECO:0007669"/>
    <property type="project" value="InterPro"/>
</dbReference>
<gene>
    <name evidence="4" type="ORF">EJB05_54526</name>
</gene>
<dbReference type="AlphaFoldDB" id="A0A5J9SM65"/>
<keyword evidence="3" id="KW-0964">Secreted</keyword>
<dbReference type="GO" id="GO:0004061">
    <property type="term" value="F:arylformamidase activity"/>
    <property type="evidence" value="ECO:0007669"/>
    <property type="project" value="InterPro"/>
</dbReference>
<reference evidence="4 5" key="1">
    <citation type="journal article" date="2019" name="Sci. Rep.">
        <title>A high-quality genome of Eragrostis curvula grass provides insights into Poaceae evolution and supports new strategies to enhance forage quality.</title>
        <authorList>
            <person name="Carballo J."/>
            <person name="Santos B.A.C.M."/>
            <person name="Zappacosta D."/>
            <person name="Garbus I."/>
            <person name="Selva J.P."/>
            <person name="Gallo C.A."/>
            <person name="Diaz A."/>
            <person name="Albertini E."/>
            <person name="Caccamo M."/>
            <person name="Echenique V."/>
        </authorList>
    </citation>
    <scope>NUCLEOTIDE SEQUENCE [LARGE SCALE GENOMIC DNA]</scope>
    <source>
        <strain evidence="5">cv. Victoria</strain>
        <tissue evidence="4">Leaf</tissue>
    </source>
</reference>
<dbReference type="Gene3D" id="3.50.30.50">
    <property type="entry name" value="Putative cyclase"/>
    <property type="match status" value="4"/>
</dbReference>
<dbReference type="Gramene" id="TVU00033">
    <property type="protein sequence ID" value="TVU00033"/>
    <property type="gene ID" value="EJB05_54526"/>
</dbReference>
<dbReference type="PANTHER" id="PTHR31118">
    <property type="entry name" value="CYCLASE-LIKE PROTEIN 2"/>
    <property type="match status" value="1"/>
</dbReference>
<accession>A0A5J9SM65</accession>
<comment type="similarity">
    <text evidence="2">Belongs to the Cyclase 1 superfamily.</text>
</comment>
<dbReference type="InterPro" id="IPR037175">
    <property type="entry name" value="KFase_sf"/>
</dbReference>
<comment type="subcellular location">
    <subcellularLocation>
        <location evidence="1">Secreted</location>
        <location evidence="1">Extracellular space</location>
        <location evidence="1">Extracellular matrix</location>
    </subcellularLocation>
</comment>
<evidence type="ECO:0000256" key="2">
    <source>
        <dbReference type="ARBA" id="ARBA00007865"/>
    </source>
</evidence>
<dbReference type="InterPro" id="IPR007325">
    <property type="entry name" value="KFase/CYL"/>
</dbReference>
<organism evidence="4 5">
    <name type="scientific">Eragrostis curvula</name>
    <name type="common">weeping love grass</name>
    <dbReference type="NCBI Taxonomy" id="38414"/>
    <lineage>
        <taxon>Eukaryota</taxon>
        <taxon>Viridiplantae</taxon>
        <taxon>Streptophyta</taxon>
        <taxon>Embryophyta</taxon>
        <taxon>Tracheophyta</taxon>
        <taxon>Spermatophyta</taxon>
        <taxon>Magnoliopsida</taxon>
        <taxon>Liliopsida</taxon>
        <taxon>Poales</taxon>
        <taxon>Poaceae</taxon>
        <taxon>PACMAD clade</taxon>
        <taxon>Chloridoideae</taxon>
        <taxon>Eragrostideae</taxon>
        <taxon>Eragrostidinae</taxon>
        <taxon>Eragrostis</taxon>
    </lineage>
</organism>
<proteinExistence type="inferred from homology"/>
<evidence type="ECO:0008006" key="6">
    <source>
        <dbReference type="Google" id="ProtNLM"/>
    </source>
</evidence>